<dbReference type="Proteomes" id="UP000599074">
    <property type="component" value="Unassembled WGS sequence"/>
</dbReference>
<sequence>MSALRAGRLGDRVGRRQRLSALISLAVALGAGGVFLAGSPPQRTLSASTEPSLPTLAQTWPAARPSDAPGRLPDGADYTPLLYLDPQTSIGTAPTPDRAWVRVLLRTGTEPPREVHRVAANRNPQFAGTVSSGDDVIWAESTADTGGHAETRLWKANRRTAAPAVSLTTDTGDAIFFNSQYDLVVADGRVHWAAAGRSAEVITEVRSVPLAGGPVGVRSVPGAYSLSAWPWLVSAGSGQAGPVELRDLLSDRRVRVPAARTELLTCTPAWCRVLVLSGNGGPARVDLMRADGSGRRRMAGGRVSAATADVALLDRFEVLSQSGSAGSPANSQQLMLYDAARGRTVVVSQGVGVVSVRGGVLSWSTGDNEALVWHALDLRTLP</sequence>
<dbReference type="EMBL" id="BOON01000006">
    <property type="protein sequence ID" value="GII21341.1"/>
    <property type="molecule type" value="Genomic_DNA"/>
</dbReference>
<evidence type="ECO:0000313" key="2">
    <source>
        <dbReference type="Proteomes" id="UP000599074"/>
    </source>
</evidence>
<accession>A0A8J3T9X0</accession>
<dbReference type="RefSeq" id="WP_168112486.1">
    <property type="nucleotide sequence ID" value="NZ_BOON01000006.1"/>
</dbReference>
<proteinExistence type="predicted"/>
<protein>
    <submittedName>
        <fullName evidence="1">Uncharacterized protein</fullName>
    </submittedName>
</protein>
<organism evidence="1 2">
    <name type="scientific">Planosporangium mesophilum</name>
    <dbReference type="NCBI Taxonomy" id="689768"/>
    <lineage>
        <taxon>Bacteria</taxon>
        <taxon>Bacillati</taxon>
        <taxon>Actinomycetota</taxon>
        <taxon>Actinomycetes</taxon>
        <taxon>Micromonosporales</taxon>
        <taxon>Micromonosporaceae</taxon>
        <taxon>Planosporangium</taxon>
    </lineage>
</organism>
<evidence type="ECO:0000313" key="1">
    <source>
        <dbReference type="EMBL" id="GII21341.1"/>
    </source>
</evidence>
<dbReference type="AlphaFoldDB" id="A0A8J3T9X0"/>
<comment type="caution">
    <text evidence="1">The sequence shown here is derived from an EMBL/GenBank/DDBJ whole genome shotgun (WGS) entry which is preliminary data.</text>
</comment>
<gene>
    <name evidence="1" type="ORF">Pme01_09380</name>
</gene>
<keyword evidence="2" id="KW-1185">Reference proteome</keyword>
<name>A0A8J3T9X0_9ACTN</name>
<reference evidence="1" key="1">
    <citation type="submission" date="2021-01" db="EMBL/GenBank/DDBJ databases">
        <title>Whole genome shotgun sequence of Planosporangium mesophilum NBRC 109066.</title>
        <authorList>
            <person name="Komaki H."/>
            <person name="Tamura T."/>
        </authorList>
    </citation>
    <scope>NUCLEOTIDE SEQUENCE</scope>
    <source>
        <strain evidence="1">NBRC 109066</strain>
    </source>
</reference>